<dbReference type="OrthoDB" id="117402at2"/>
<dbReference type="SUPFAM" id="SSF52833">
    <property type="entry name" value="Thioredoxin-like"/>
    <property type="match status" value="1"/>
</dbReference>
<keyword evidence="2" id="KW-1185">Reference proteome</keyword>
<gene>
    <name evidence="1" type="ORF">CG716_27810</name>
</gene>
<keyword evidence="1" id="KW-0723">Serine/threonine-protein kinase</keyword>
<protein>
    <submittedName>
        <fullName evidence="1">Serine/threonine protein kinase</fullName>
    </submittedName>
</protein>
<reference evidence="1 2" key="1">
    <citation type="submission" date="2017-07" db="EMBL/GenBank/DDBJ databases">
        <title>The new phylogeny of genus Mycobacterium.</title>
        <authorList>
            <person name="Tortoli E."/>
            <person name="Trovato A."/>
            <person name="Cirillo D.M."/>
        </authorList>
    </citation>
    <scope>NUCLEOTIDE SEQUENCE [LARGE SCALE GENOMIC DNA]</scope>
    <source>
        <strain evidence="1 2">ATCC 33027</strain>
    </source>
</reference>
<evidence type="ECO:0000313" key="1">
    <source>
        <dbReference type="EMBL" id="OYN74667.1"/>
    </source>
</evidence>
<keyword evidence="1" id="KW-0808">Transferase</keyword>
<name>A0A255D5W7_9MYCO</name>
<sequence length="222" mass="23584">MNARSTNKPLRAVGAVLGLLMTMLMCGPTGGIAHAAVAAPAGDALSIGDPDALGQIDLYVDPLCPYSGKLVRAQGQEIGKRLEDGSLRVNLRFVDFLDKYSASGTYDSRAIYAAYVVADQSRSSGVTWRFIESIYSSDHQPKERGPNDLSNDQLADLAGQVGAPQPAQDLIRIGLPIGFDPQAIAANNLAVLHQFSEPGVPLVVINDQPVDEDSDWLAQLPG</sequence>
<evidence type="ECO:0000313" key="2">
    <source>
        <dbReference type="Proteomes" id="UP000216063"/>
    </source>
</evidence>
<keyword evidence="1" id="KW-0418">Kinase</keyword>
<dbReference type="AlphaFoldDB" id="A0A255D5W7"/>
<dbReference type="Proteomes" id="UP000216063">
    <property type="component" value="Unassembled WGS sequence"/>
</dbReference>
<dbReference type="GO" id="GO:0004674">
    <property type="term" value="F:protein serine/threonine kinase activity"/>
    <property type="evidence" value="ECO:0007669"/>
    <property type="project" value="UniProtKB-KW"/>
</dbReference>
<dbReference type="EMBL" id="NOZR01000038">
    <property type="protein sequence ID" value="OYN74667.1"/>
    <property type="molecule type" value="Genomic_DNA"/>
</dbReference>
<dbReference type="Gene3D" id="3.40.30.10">
    <property type="entry name" value="Glutaredoxin"/>
    <property type="match status" value="1"/>
</dbReference>
<accession>A0A255D5W7</accession>
<organism evidence="1 2">
    <name type="scientific">Mycolicibacterium sphagni</name>
    <dbReference type="NCBI Taxonomy" id="1786"/>
    <lineage>
        <taxon>Bacteria</taxon>
        <taxon>Bacillati</taxon>
        <taxon>Actinomycetota</taxon>
        <taxon>Actinomycetes</taxon>
        <taxon>Mycobacteriales</taxon>
        <taxon>Mycobacteriaceae</taxon>
        <taxon>Mycolicibacterium</taxon>
    </lineage>
</organism>
<dbReference type="RefSeq" id="WP_094484370.1">
    <property type="nucleotide sequence ID" value="NZ_JACKSC010000289.1"/>
</dbReference>
<dbReference type="CDD" id="cd02972">
    <property type="entry name" value="DsbA_family"/>
    <property type="match status" value="1"/>
</dbReference>
<proteinExistence type="predicted"/>
<comment type="caution">
    <text evidence="1">The sequence shown here is derived from an EMBL/GenBank/DDBJ whole genome shotgun (WGS) entry which is preliminary data.</text>
</comment>
<dbReference type="InterPro" id="IPR036249">
    <property type="entry name" value="Thioredoxin-like_sf"/>
</dbReference>